<keyword evidence="6 8" id="KW-1133">Transmembrane helix</keyword>
<evidence type="ECO:0000256" key="3">
    <source>
        <dbReference type="ARBA" id="ARBA00022502"/>
    </source>
</evidence>
<dbReference type="InterPro" id="IPR009580">
    <property type="entry name" value="GPI_biosynthesis_protein_Pig-F"/>
</dbReference>
<keyword evidence="11" id="KW-1185">Reference proteome</keyword>
<evidence type="ECO:0000256" key="1">
    <source>
        <dbReference type="ARBA" id="ARBA00004477"/>
    </source>
</evidence>
<dbReference type="EMBL" id="LXFE01000417">
    <property type="protein sequence ID" value="OLL25399.1"/>
    <property type="molecule type" value="Genomic_DNA"/>
</dbReference>
<keyword evidence="7 8" id="KW-0472">Membrane</keyword>
<dbReference type="GO" id="GO:0006506">
    <property type="term" value="P:GPI anchor biosynthetic process"/>
    <property type="evidence" value="ECO:0007669"/>
    <property type="project" value="UniProtKB-UniPathway"/>
</dbReference>
<evidence type="ECO:0000313" key="10">
    <source>
        <dbReference type="EMBL" id="OLL25399.1"/>
    </source>
</evidence>
<protein>
    <submittedName>
        <fullName evidence="10">Glycosylphosphatidylinositol anchor biosynthesis protein 11</fullName>
    </submittedName>
</protein>
<evidence type="ECO:0000256" key="2">
    <source>
        <dbReference type="ARBA" id="ARBA00004687"/>
    </source>
</evidence>
<dbReference type="Pfam" id="PF06699">
    <property type="entry name" value="PIG-F"/>
    <property type="match status" value="1"/>
</dbReference>
<dbReference type="OrthoDB" id="17366at2759"/>
<gene>
    <name evidence="10" type="ORF">NEOLI_001223</name>
</gene>
<keyword evidence="4 8" id="KW-0812">Transmembrane</keyword>
<feature type="signal peptide" evidence="9">
    <location>
        <begin position="1"/>
        <end position="23"/>
    </location>
</feature>
<comment type="pathway">
    <text evidence="2">Glycolipid biosynthesis; glycosylphosphatidylinositol-anchor biosynthesis.</text>
</comment>
<feature type="transmembrane region" description="Helical" evidence="8">
    <location>
        <begin position="39"/>
        <end position="58"/>
    </location>
</feature>
<dbReference type="STRING" id="1198029.A0A1U7LRZ4"/>
<keyword evidence="9" id="KW-0732">Signal</keyword>
<evidence type="ECO:0000256" key="8">
    <source>
        <dbReference type="SAM" id="Phobius"/>
    </source>
</evidence>
<feature type="chain" id="PRO_5012143246" evidence="9">
    <location>
        <begin position="24"/>
        <end position="104"/>
    </location>
</feature>
<evidence type="ECO:0000313" key="11">
    <source>
        <dbReference type="Proteomes" id="UP000186594"/>
    </source>
</evidence>
<comment type="caution">
    <text evidence="10">The sequence shown here is derived from an EMBL/GenBank/DDBJ whole genome shotgun (WGS) entry which is preliminary data.</text>
</comment>
<comment type="subcellular location">
    <subcellularLocation>
        <location evidence="1">Endoplasmic reticulum membrane</location>
        <topology evidence="1">Multi-pass membrane protein</topology>
    </subcellularLocation>
</comment>
<evidence type="ECO:0000256" key="4">
    <source>
        <dbReference type="ARBA" id="ARBA00022692"/>
    </source>
</evidence>
<proteinExistence type="predicted"/>
<evidence type="ECO:0000256" key="5">
    <source>
        <dbReference type="ARBA" id="ARBA00022824"/>
    </source>
</evidence>
<accession>A0A1U7LRZ4</accession>
<keyword evidence="5" id="KW-0256">Endoplasmic reticulum</keyword>
<reference evidence="10 11" key="1">
    <citation type="submission" date="2016-04" db="EMBL/GenBank/DDBJ databases">
        <title>Evolutionary innovation and constraint leading to complex multicellularity in the Ascomycota.</title>
        <authorList>
            <person name="Cisse O."/>
            <person name="Nguyen A."/>
            <person name="Hewitt D.A."/>
            <person name="Jedd G."/>
            <person name="Stajich J.E."/>
        </authorList>
    </citation>
    <scope>NUCLEOTIDE SEQUENCE [LARGE SCALE GENOMIC DNA]</scope>
    <source>
        <strain evidence="10 11">DAH-3</strain>
    </source>
</reference>
<dbReference type="UniPathway" id="UPA00196"/>
<evidence type="ECO:0000256" key="6">
    <source>
        <dbReference type="ARBA" id="ARBA00022989"/>
    </source>
</evidence>
<evidence type="ECO:0000256" key="9">
    <source>
        <dbReference type="SAM" id="SignalP"/>
    </source>
</evidence>
<dbReference type="AlphaFoldDB" id="A0A1U7LRZ4"/>
<dbReference type="GO" id="GO:0005789">
    <property type="term" value="C:endoplasmic reticulum membrane"/>
    <property type="evidence" value="ECO:0007669"/>
    <property type="project" value="UniProtKB-SubCell"/>
</dbReference>
<name>A0A1U7LRZ4_NEOID</name>
<keyword evidence="3" id="KW-0337">GPI-anchor biosynthesis</keyword>
<sequence length="104" mass="11909">MLSLNIAFLAVFPLACIIQLDNGEWQKVYALMYHGNARVFTQSICVMTGAWLGAFPIPLDWNREWQKWPVTIITGAYIGYFLGGLIAWMLSDFTQNKLKIDHQI</sequence>
<dbReference type="Proteomes" id="UP000186594">
    <property type="component" value="Unassembled WGS sequence"/>
</dbReference>
<organism evidence="10 11">
    <name type="scientific">Neolecta irregularis (strain DAH-3)</name>
    <dbReference type="NCBI Taxonomy" id="1198029"/>
    <lineage>
        <taxon>Eukaryota</taxon>
        <taxon>Fungi</taxon>
        <taxon>Dikarya</taxon>
        <taxon>Ascomycota</taxon>
        <taxon>Taphrinomycotina</taxon>
        <taxon>Neolectales</taxon>
        <taxon>Neolectaceae</taxon>
        <taxon>Neolecta</taxon>
    </lineage>
</organism>
<feature type="transmembrane region" description="Helical" evidence="8">
    <location>
        <begin position="70"/>
        <end position="90"/>
    </location>
</feature>
<evidence type="ECO:0000256" key="7">
    <source>
        <dbReference type="ARBA" id="ARBA00023136"/>
    </source>
</evidence>